<organism evidence="1 2">
    <name type="scientific">Rickenella mellea</name>
    <dbReference type="NCBI Taxonomy" id="50990"/>
    <lineage>
        <taxon>Eukaryota</taxon>
        <taxon>Fungi</taxon>
        <taxon>Dikarya</taxon>
        <taxon>Basidiomycota</taxon>
        <taxon>Agaricomycotina</taxon>
        <taxon>Agaricomycetes</taxon>
        <taxon>Hymenochaetales</taxon>
        <taxon>Rickenellaceae</taxon>
        <taxon>Rickenella</taxon>
    </lineage>
</organism>
<dbReference type="OrthoDB" id="2269034at2759"/>
<dbReference type="Gene3D" id="3.80.10.10">
    <property type="entry name" value="Ribonuclease Inhibitor"/>
    <property type="match status" value="1"/>
</dbReference>
<dbReference type="InterPro" id="IPR032675">
    <property type="entry name" value="LRR_dom_sf"/>
</dbReference>
<dbReference type="Proteomes" id="UP000294933">
    <property type="component" value="Unassembled WGS sequence"/>
</dbReference>
<dbReference type="SUPFAM" id="SSF52047">
    <property type="entry name" value="RNI-like"/>
    <property type="match status" value="1"/>
</dbReference>
<evidence type="ECO:0008006" key="3">
    <source>
        <dbReference type="Google" id="ProtNLM"/>
    </source>
</evidence>
<evidence type="ECO:0000313" key="2">
    <source>
        <dbReference type="Proteomes" id="UP000294933"/>
    </source>
</evidence>
<dbReference type="VEuPathDB" id="FungiDB:BD410DRAFT_822286"/>
<accession>A0A4Y7PU52</accession>
<dbReference type="AlphaFoldDB" id="A0A4Y7PU52"/>
<evidence type="ECO:0000313" key="1">
    <source>
        <dbReference type="EMBL" id="TDL18947.1"/>
    </source>
</evidence>
<sequence length="516" mass="59088">MTFIHAIWRNRSRRAKIHQVNTLAVLHSPRKHFSRLWRVVSGRARETHDPKNLCFVMDEPLPLRATDLHVPNNGYDSTTSFILQMPPEIMSEIFSLCIPTTPSFRVTDAPLLLTHVNSSWRACAISNTTFWDHITLPSPVVGLPQGIVELCKIWLERSGNRNLTVDLSLASDYQNWRVPVDHLSEVRDVVKILRTQSRRIQKLLRVLPQFLKDDLPPQEMDILEELFICEIAEQPLPGRHGSFDRFIVPTTLRNLSLRQTCFGLRNFSSLSQLSHLDLWQLQGPAQTPISACLAILRDFPQLESCTLDVAPGYLAPEPHRDLVMPSLTFFFVSWDWLVDVGPIFDIVRTPALQRLGLRGPPPTRNQWCHLKSFLLRCRPQITQLSIKELGFTDIQLLDCLKLCRSLTNLSLSHCSVDSAFLKALSWNPSISEEARILPCLEFLSMEACDEFDVKDLIAMLKTRACCVADGRRKLRGIRLSFCKRILEAHQEQLERCGIESVIIRPIKRTRVHHLVS</sequence>
<dbReference type="STRING" id="50990.A0A4Y7PU52"/>
<dbReference type="EMBL" id="ML170202">
    <property type="protein sequence ID" value="TDL18947.1"/>
    <property type="molecule type" value="Genomic_DNA"/>
</dbReference>
<name>A0A4Y7PU52_9AGAM</name>
<keyword evidence="2" id="KW-1185">Reference proteome</keyword>
<reference evidence="1 2" key="1">
    <citation type="submission" date="2018-06" db="EMBL/GenBank/DDBJ databases">
        <title>A transcriptomic atlas of mushroom development highlights an independent origin of complex multicellularity.</title>
        <authorList>
            <consortium name="DOE Joint Genome Institute"/>
            <person name="Krizsan K."/>
            <person name="Almasi E."/>
            <person name="Merenyi Z."/>
            <person name="Sahu N."/>
            <person name="Viragh M."/>
            <person name="Koszo T."/>
            <person name="Mondo S."/>
            <person name="Kiss B."/>
            <person name="Balint B."/>
            <person name="Kues U."/>
            <person name="Barry K."/>
            <person name="Hegedus J.C."/>
            <person name="Henrissat B."/>
            <person name="Johnson J."/>
            <person name="Lipzen A."/>
            <person name="Ohm R."/>
            <person name="Nagy I."/>
            <person name="Pangilinan J."/>
            <person name="Yan J."/>
            <person name="Xiong Y."/>
            <person name="Grigoriev I.V."/>
            <person name="Hibbett D.S."/>
            <person name="Nagy L.G."/>
        </authorList>
    </citation>
    <scope>NUCLEOTIDE SEQUENCE [LARGE SCALE GENOMIC DNA]</scope>
    <source>
        <strain evidence="1 2">SZMC22713</strain>
    </source>
</reference>
<proteinExistence type="predicted"/>
<gene>
    <name evidence="1" type="ORF">BD410DRAFT_822286</name>
</gene>
<protein>
    <recommendedName>
        <fullName evidence="3">F-box domain-containing protein</fullName>
    </recommendedName>
</protein>